<dbReference type="PANTHER" id="PTHR32347">
    <property type="entry name" value="EFFLUX SYSTEM COMPONENT YKNX-RELATED"/>
    <property type="match status" value="1"/>
</dbReference>
<dbReference type="Gene3D" id="1.10.287.470">
    <property type="entry name" value="Helix hairpin bin"/>
    <property type="match status" value="1"/>
</dbReference>
<organism evidence="7 8">
    <name type="scientific">Haliscomenobacter hydrossis (strain ATCC 27775 / DSM 1100 / LMG 10767 / O)</name>
    <dbReference type="NCBI Taxonomy" id="760192"/>
    <lineage>
        <taxon>Bacteria</taxon>
        <taxon>Pseudomonadati</taxon>
        <taxon>Bacteroidota</taxon>
        <taxon>Saprospiria</taxon>
        <taxon>Saprospirales</taxon>
        <taxon>Haliscomenobacteraceae</taxon>
        <taxon>Haliscomenobacter</taxon>
    </lineage>
</organism>
<evidence type="ECO:0000256" key="3">
    <source>
        <dbReference type="SAM" id="Coils"/>
    </source>
</evidence>
<evidence type="ECO:0000259" key="5">
    <source>
        <dbReference type="Pfam" id="PF25917"/>
    </source>
</evidence>
<dbReference type="InterPro" id="IPR058982">
    <property type="entry name" value="Beta-barrel_AprE"/>
</dbReference>
<keyword evidence="2 3" id="KW-0175">Coiled coil</keyword>
<dbReference type="Pfam" id="PF25917">
    <property type="entry name" value="BSH_RND"/>
    <property type="match status" value="1"/>
</dbReference>
<reference key="2">
    <citation type="submission" date="2011-04" db="EMBL/GenBank/DDBJ databases">
        <title>Complete sequence of chromosome of Haliscomenobacter hydrossis DSM 1100.</title>
        <authorList>
            <consortium name="US DOE Joint Genome Institute (JGI-PGF)"/>
            <person name="Lucas S."/>
            <person name="Han J."/>
            <person name="Lapidus A."/>
            <person name="Bruce D."/>
            <person name="Goodwin L."/>
            <person name="Pitluck S."/>
            <person name="Peters L."/>
            <person name="Kyrpides N."/>
            <person name="Mavromatis K."/>
            <person name="Ivanova N."/>
            <person name="Ovchinnikova G."/>
            <person name="Pagani I."/>
            <person name="Daligault H."/>
            <person name="Detter J.C."/>
            <person name="Han C."/>
            <person name="Land M."/>
            <person name="Hauser L."/>
            <person name="Markowitz V."/>
            <person name="Cheng J.-F."/>
            <person name="Hugenholtz P."/>
            <person name="Woyke T."/>
            <person name="Wu D."/>
            <person name="Verbarg S."/>
            <person name="Frueling A."/>
            <person name="Brambilla E."/>
            <person name="Klenk H.-P."/>
            <person name="Eisen J.A."/>
        </authorList>
    </citation>
    <scope>NUCLEOTIDE SEQUENCE</scope>
    <source>
        <strain>DSM 1100</strain>
    </source>
</reference>
<accession>F4KU28</accession>
<dbReference type="Gene3D" id="2.40.30.170">
    <property type="match status" value="1"/>
</dbReference>
<dbReference type="STRING" id="760192.Halhy_1269"/>
<dbReference type="GO" id="GO:0030313">
    <property type="term" value="C:cell envelope"/>
    <property type="evidence" value="ECO:0007669"/>
    <property type="project" value="UniProtKB-SubCell"/>
</dbReference>
<gene>
    <name evidence="7" type="ordered locus">Halhy_1269</name>
</gene>
<feature type="domain" description="AprE-like beta-barrel" evidence="6">
    <location>
        <begin position="256"/>
        <end position="349"/>
    </location>
</feature>
<dbReference type="AlphaFoldDB" id="F4KU28"/>
<dbReference type="Pfam" id="PF25876">
    <property type="entry name" value="HH_MFP_RND"/>
    <property type="match status" value="1"/>
</dbReference>
<dbReference type="Pfam" id="PF26002">
    <property type="entry name" value="Beta-barrel_AprE"/>
    <property type="match status" value="1"/>
</dbReference>
<feature type="domain" description="Multidrug resistance protein MdtA-like barrel-sandwich hybrid" evidence="5">
    <location>
        <begin position="63"/>
        <end position="235"/>
    </location>
</feature>
<dbReference type="SUPFAM" id="SSF111369">
    <property type="entry name" value="HlyD-like secretion proteins"/>
    <property type="match status" value="1"/>
</dbReference>
<feature type="domain" description="Multidrug resistance protein MdtA-like alpha-helical hairpin" evidence="4">
    <location>
        <begin position="125"/>
        <end position="187"/>
    </location>
</feature>
<proteinExistence type="predicted"/>
<protein>
    <submittedName>
        <fullName evidence="7">Efflux transporter, RND family, MFP subunit</fullName>
    </submittedName>
</protein>
<evidence type="ECO:0000259" key="6">
    <source>
        <dbReference type="Pfam" id="PF26002"/>
    </source>
</evidence>
<dbReference type="PANTHER" id="PTHR32347:SF14">
    <property type="entry name" value="EFFLUX SYSTEM COMPONENT YKNX-RELATED"/>
    <property type="match status" value="1"/>
</dbReference>
<reference evidence="7 8" key="1">
    <citation type="journal article" date="2011" name="Stand. Genomic Sci.">
        <title>Complete genome sequence of Haliscomenobacter hydrossis type strain (O).</title>
        <authorList>
            <consortium name="US DOE Joint Genome Institute (JGI-PGF)"/>
            <person name="Daligault H."/>
            <person name="Lapidus A."/>
            <person name="Zeytun A."/>
            <person name="Nolan M."/>
            <person name="Lucas S."/>
            <person name="Del Rio T.G."/>
            <person name="Tice H."/>
            <person name="Cheng J.F."/>
            <person name="Tapia R."/>
            <person name="Han C."/>
            <person name="Goodwin L."/>
            <person name="Pitluck S."/>
            <person name="Liolios K."/>
            <person name="Pagani I."/>
            <person name="Ivanova N."/>
            <person name="Huntemann M."/>
            <person name="Mavromatis K."/>
            <person name="Mikhailova N."/>
            <person name="Pati A."/>
            <person name="Chen A."/>
            <person name="Palaniappan K."/>
            <person name="Land M."/>
            <person name="Hauser L."/>
            <person name="Brambilla E.M."/>
            <person name="Rohde M."/>
            <person name="Verbarg S."/>
            <person name="Goker M."/>
            <person name="Bristow J."/>
            <person name="Eisen J.A."/>
            <person name="Markowitz V."/>
            <person name="Hugenholtz P."/>
            <person name="Kyrpides N.C."/>
            <person name="Klenk H.P."/>
            <person name="Woyke T."/>
        </authorList>
    </citation>
    <scope>NUCLEOTIDE SEQUENCE [LARGE SCALE GENOMIC DNA]</scope>
    <source>
        <strain evidence="8">ATCC 27775 / DSM 1100 / LMG 10767 / O</strain>
    </source>
</reference>
<dbReference type="Gene3D" id="2.40.50.100">
    <property type="match status" value="1"/>
</dbReference>
<dbReference type="InterPro" id="IPR058625">
    <property type="entry name" value="MdtA-like_BSH"/>
</dbReference>
<name>F4KU28_HALH1</name>
<dbReference type="KEGG" id="hhy:Halhy_1269"/>
<evidence type="ECO:0000313" key="8">
    <source>
        <dbReference type="Proteomes" id="UP000008461"/>
    </source>
</evidence>
<dbReference type="OrthoDB" id="9809068at2"/>
<comment type="subcellular location">
    <subcellularLocation>
        <location evidence="1">Cell envelope</location>
    </subcellularLocation>
</comment>
<evidence type="ECO:0000256" key="2">
    <source>
        <dbReference type="ARBA" id="ARBA00023054"/>
    </source>
</evidence>
<evidence type="ECO:0000313" key="7">
    <source>
        <dbReference type="EMBL" id="AEE49164.1"/>
    </source>
</evidence>
<dbReference type="Gene3D" id="2.40.420.20">
    <property type="match status" value="1"/>
</dbReference>
<dbReference type="EMBL" id="CP002691">
    <property type="protein sequence ID" value="AEE49164.1"/>
    <property type="molecule type" value="Genomic_DNA"/>
</dbReference>
<keyword evidence="8" id="KW-1185">Reference proteome</keyword>
<evidence type="ECO:0000256" key="1">
    <source>
        <dbReference type="ARBA" id="ARBA00004196"/>
    </source>
</evidence>
<sequence length="474" mass="52228">MAKKKRNNWLIYGLVALLVVLVAVAAIQARNKPKGEKVTAEEADFRTIKEVVAASGKVFPQTEVKISSDVSGEIVELFIKEGDSVRIGQVLARIDPDVYQSQVEQGMASLNQAKAQEANARAQIESQRGQREQILANLENAREIHKRNEKLFKSGVISEADYQASLSNMRALEANVKGSEASIKSAQESANGARFSIQSSEATLKQLRTSLKRTTIYSPTNGIVSMLNVEKGERVVGTIQMAGTEMMRIANLNNMEVRVDVSENDIPRVKLGDLVDVEVDAYIGRKFVGRVTEIANSSSNSATAALTSDQITNFEVRIGIDPSSYKDLIEPRKRYPFRPGMSASVEINTITKEDVLTIPIQAVTTREKDEKKSKAKVVKNEDGEDELIKEMTEDDLKEVVFVIGKGDSVKMAEIKTGIQDDNYIEVLSGVKKGDVIVSGPYSVVARKLKSGNIVRKVKEEELFSDGKKKKTEDE</sequence>
<evidence type="ECO:0000259" key="4">
    <source>
        <dbReference type="Pfam" id="PF25876"/>
    </source>
</evidence>
<dbReference type="HOGENOM" id="CLU_018816_14_1_10"/>
<dbReference type="eggNOG" id="COG0845">
    <property type="taxonomic scope" value="Bacteria"/>
</dbReference>
<feature type="coiled-coil region" evidence="3">
    <location>
        <begin position="107"/>
        <end position="144"/>
    </location>
</feature>
<dbReference type="InterPro" id="IPR058624">
    <property type="entry name" value="MdtA-like_HH"/>
</dbReference>
<dbReference type="RefSeq" id="WP_013763719.1">
    <property type="nucleotide sequence ID" value="NC_015510.1"/>
</dbReference>
<dbReference type="InterPro" id="IPR050465">
    <property type="entry name" value="UPF0194_transport"/>
</dbReference>
<dbReference type="Proteomes" id="UP000008461">
    <property type="component" value="Chromosome"/>
</dbReference>